<protein>
    <submittedName>
        <fullName evidence="9">Surface presentation of antigens protein SpaP</fullName>
    </submittedName>
</protein>
<dbReference type="EMBL" id="FLUB01000020">
    <property type="protein sequence ID" value="SBV68188.1"/>
    <property type="molecule type" value="Genomic_DNA"/>
</dbReference>
<dbReference type="InterPro" id="IPR005838">
    <property type="entry name" value="T3SS_IM_P"/>
</dbReference>
<evidence type="ECO:0000256" key="5">
    <source>
        <dbReference type="ARBA" id="ARBA00022989"/>
    </source>
</evidence>
<dbReference type="PANTHER" id="PTHR30587">
    <property type="entry name" value="FLAGELLAR BIOSYNTHETIC PROTEIN FLIP"/>
    <property type="match status" value="1"/>
</dbReference>
<accession>A0A212IN31</accession>
<keyword evidence="6 7" id="KW-0472">Membrane</keyword>
<comment type="subcellular location">
    <subcellularLocation>
        <location evidence="1">Cell membrane</location>
        <topology evidence="1">Multi-pass membrane protein</topology>
    </subcellularLocation>
</comment>
<dbReference type="AlphaFoldDB" id="A0A212IN31"/>
<dbReference type="NCBIfam" id="NF009438">
    <property type="entry name" value="PRK12797.1"/>
    <property type="match status" value="1"/>
</dbReference>
<evidence type="ECO:0000313" key="9">
    <source>
        <dbReference type="EMBL" id="SBV68188.1"/>
    </source>
</evidence>
<feature type="transmembrane region" description="Helical" evidence="7">
    <location>
        <begin position="51"/>
        <end position="71"/>
    </location>
</feature>
<dbReference type="NCBIfam" id="TIGR01102">
    <property type="entry name" value="yscR"/>
    <property type="match status" value="1"/>
</dbReference>
<keyword evidence="4 7" id="KW-0812">Transmembrane</keyword>
<dbReference type="PROSITE" id="PS01061">
    <property type="entry name" value="FLIP_2"/>
    <property type="match status" value="1"/>
</dbReference>
<evidence type="ECO:0000256" key="7">
    <source>
        <dbReference type="RuleBase" id="RU362070"/>
    </source>
</evidence>
<evidence type="ECO:0000256" key="4">
    <source>
        <dbReference type="ARBA" id="ARBA00022692"/>
    </source>
</evidence>
<dbReference type="GO" id="GO:0005886">
    <property type="term" value="C:plasma membrane"/>
    <property type="evidence" value="ECO:0007669"/>
    <property type="project" value="UniProtKB-SubCell"/>
</dbReference>
<evidence type="ECO:0000256" key="3">
    <source>
        <dbReference type="ARBA" id="ARBA00022475"/>
    </source>
</evidence>
<organism evidence="9">
    <name type="scientific">uncultured Citrobacter sp</name>
    <dbReference type="NCBI Taxonomy" id="200446"/>
    <lineage>
        <taxon>Bacteria</taxon>
        <taxon>Pseudomonadati</taxon>
        <taxon>Pseudomonadota</taxon>
        <taxon>Gammaproteobacteria</taxon>
        <taxon>Enterobacterales</taxon>
        <taxon>Enterobacteriaceae</taxon>
        <taxon>Citrobacter</taxon>
        <taxon>environmental samples</taxon>
    </lineage>
</organism>
<feature type="transmembrane region" description="Helical" evidence="7">
    <location>
        <begin position="201"/>
        <end position="223"/>
    </location>
</feature>
<dbReference type="NCBIfam" id="NF009437">
    <property type="entry name" value="PRK12796.1"/>
    <property type="match status" value="1"/>
</dbReference>
<sequence>MTDYNSIGLVGILSLATLLPFLIAGGTCFIKFSIVFSLIRNAIGLQQAPSNMTLNGISLLLTAFVMSPVALQSYDYYCQEGISFDNVESVQSFIDSGLSGYKNYLYRFSDKELLTFFSNIYQQQYPVTDDHQVVGIKPTVDNSSLFTLLAAYSLSEIKSAFVLGFYVYLPFIVVDLLVSNVLLALGMMMMSPVTISLPIKLVLFVAIDGWSKIATGMVMQYAALWKTAA</sequence>
<keyword evidence="5 7" id="KW-1133">Transmembrane helix</keyword>
<dbReference type="PANTHER" id="PTHR30587:SF2">
    <property type="entry name" value="SURFACE PRESENTATION OF ANTIGENS PROTEIN SPAP"/>
    <property type="match status" value="1"/>
</dbReference>
<dbReference type="GO" id="GO:0009306">
    <property type="term" value="P:protein secretion"/>
    <property type="evidence" value="ECO:0007669"/>
    <property type="project" value="UniProtKB-UniRule"/>
</dbReference>
<dbReference type="PRINTS" id="PR01302">
    <property type="entry name" value="TYPE3IMPPROT"/>
</dbReference>
<keyword evidence="3 7" id="KW-1003">Cell membrane</keyword>
<evidence type="ECO:0000256" key="2">
    <source>
        <dbReference type="ARBA" id="ARBA00006257"/>
    </source>
</evidence>
<reference evidence="9" key="1">
    <citation type="submission" date="2016-04" db="EMBL/GenBank/DDBJ databases">
        <authorList>
            <person name="Evans L.H."/>
            <person name="Alamgir A."/>
            <person name="Owens N."/>
            <person name="Weber N.D."/>
            <person name="Virtaneva K."/>
            <person name="Barbian K."/>
            <person name="Babar A."/>
            <person name="Rosenke K."/>
        </authorList>
    </citation>
    <scope>NUCLEOTIDE SEQUENCE</scope>
    <source>
        <strain evidence="8">86-2</strain>
        <strain evidence="9">92-3</strain>
    </source>
</reference>
<feature type="transmembrane region" description="Helical" evidence="7">
    <location>
        <begin position="6"/>
        <end position="39"/>
    </location>
</feature>
<comment type="similarity">
    <text evidence="2 7">Belongs to the FliP/MopC/SpaP family.</text>
</comment>
<evidence type="ECO:0000313" key="8">
    <source>
        <dbReference type="EMBL" id="SBV63421.1"/>
    </source>
</evidence>
<dbReference type="InterPro" id="IPR005773">
    <property type="entry name" value="T3SS_YscR-like"/>
</dbReference>
<dbReference type="RefSeq" id="WP_046671141.1">
    <property type="nucleotide sequence ID" value="NZ_LT598669.1"/>
</dbReference>
<evidence type="ECO:0000256" key="6">
    <source>
        <dbReference type="ARBA" id="ARBA00023136"/>
    </source>
</evidence>
<dbReference type="Pfam" id="PF00813">
    <property type="entry name" value="FliP"/>
    <property type="match status" value="1"/>
</dbReference>
<proteinExistence type="inferred from homology"/>
<feature type="transmembrane region" description="Helical" evidence="7">
    <location>
        <begin position="165"/>
        <end position="189"/>
    </location>
</feature>
<gene>
    <name evidence="9" type="primary">spaP</name>
    <name evidence="8" type="ORF">KL86CIT2_30059</name>
    <name evidence="9" type="ORF">KM92CIT3_80758</name>
</gene>
<dbReference type="EMBL" id="FLUA01000027">
    <property type="protein sequence ID" value="SBV63421.1"/>
    <property type="molecule type" value="Genomic_DNA"/>
</dbReference>
<evidence type="ECO:0000256" key="1">
    <source>
        <dbReference type="ARBA" id="ARBA00004651"/>
    </source>
</evidence>
<name>A0A212IN31_9ENTR</name>